<dbReference type="InterPro" id="IPR051275">
    <property type="entry name" value="Cell_adhesion_signaling"/>
</dbReference>
<evidence type="ECO:0000256" key="2">
    <source>
        <dbReference type="ARBA" id="ARBA00023136"/>
    </source>
</evidence>
<reference evidence="7 8" key="1">
    <citation type="journal article" date="2018" name="Gigascience">
        <title>Genomes of trombidid mites reveal novel predicted allergens and laterally-transferred genes associated with secondary metabolism.</title>
        <authorList>
            <person name="Dong X."/>
            <person name="Chaisiri K."/>
            <person name="Xia D."/>
            <person name="Armstrong S.D."/>
            <person name="Fang Y."/>
            <person name="Donnelly M.J."/>
            <person name="Kadowaki T."/>
            <person name="McGarry J.W."/>
            <person name="Darby A.C."/>
            <person name="Makepeace B.L."/>
        </authorList>
    </citation>
    <scope>NUCLEOTIDE SEQUENCE [LARGE SCALE GENOMIC DNA]</scope>
    <source>
        <strain evidence="7">UoL-WK</strain>
    </source>
</reference>
<evidence type="ECO:0000313" key="7">
    <source>
        <dbReference type="EMBL" id="RWS16485.1"/>
    </source>
</evidence>
<dbReference type="OrthoDB" id="6106100at2759"/>
<keyword evidence="5" id="KW-0393">Immunoglobulin domain</keyword>
<feature type="domain" description="Ig-like" evidence="6">
    <location>
        <begin position="502"/>
        <end position="572"/>
    </location>
</feature>
<feature type="domain" description="Ig-like" evidence="6">
    <location>
        <begin position="64"/>
        <end position="166"/>
    </location>
</feature>
<sequence length="591" mass="65821">DNVDKPLRDLVNRANFELQPDIGAFLWINQLKLSDEAFYKCDVTYIQGSCPSLTSVYLEIHVTPSRASIDHNGVAVKHGQRVGPLNEGDELKLKCNVNGGKPPPSLSWYQIDKDKVEEVVGKDAIERDGNMTTLELVKKLTRNDLRTKYECRVTHASLLANDTKLNSRVELDLNVGAVSMEIIGPADELRESDIVVMQCIAYNSRPQMTIKWMNGSKLLTENRFEIDASDNQDGTVTSRSYLQITVSRFDHKAKIECQATNVATKEPLVQSIQLFVQFNINRLFSEQTFHRVTLDAPQVVIQPQPGIVVNESQESVSVYCTYEANPATLYEEETRWFKDGQELLLNESANHFISSGGYNGSFPVLTILNLSRADSGDYLCEVANLMGRGRSKQVVRIDVLYPPTVHLRIHPDPSIGTMVKEGDDLRFLCELIDGNPLNVSKVKWIRTNNDGNDVVINETSRNEIVWQAIDRTLTGNYSCQAVNEAGSSEISNMVEVDVKYLPSAAKIIRVNDSEAVKGEHFALECLVAALGKPAAHEYLWELNGVPLDNERDAQLHIISVNLSVRGNYSCAALSLVGAGPKGTFCFLLYPI</sequence>
<dbReference type="SUPFAM" id="SSF48726">
    <property type="entry name" value="Immunoglobulin"/>
    <property type="match status" value="5"/>
</dbReference>
<evidence type="ECO:0000256" key="5">
    <source>
        <dbReference type="ARBA" id="ARBA00023319"/>
    </source>
</evidence>
<protein>
    <submittedName>
        <fullName evidence="7">MAM domain-containing glycosylphosphatidylinositol anchor protein 2-like protein</fullName>
    </submittedName>
</protein>
<dbReference type="Gene3D" id="2.60.40.10">
    <property type="entry name" value="Immunoglobulins"/>
    <property type="match status" value="5"/>
</dbReference>
<keyword evidence="4" id="KW-0325">Glycoprotein</keyword>
<dbReference type="InterPro" id="IPR013162">
    <property type="entry name" value="CD80_C2-set"/>
</dbReference>
<keyword evidence="2" id="KW-0472">Membrane</keyword>
<dbReference type="SMART" id="SM00408">
    <property type="entry name" value="IGc2"/>
    <property type="match status" value="4"/>
</dbReference>
<evidence type="ECO:0000313" key="8">
    <source>
        <dbReference type="Proteomes" id="UP000285301"/>
    </source>
</evidence>
<dbReference type="InterPro" id="IPR013783">
    <property type="entry name" value="Ig-like_fold"/>
</dbReference>
<comment type="caution">
    <text evidence="7">The sequence shown here is derived from an EMBL/GenBank/DDBJ whole genome shotgun (WGS) entry which is preliminary data.</text>
</comment>
<keyword evidence="8" id="KW-1185">Reference proteome</keyword>
<dbReference type="GO" id="GO:0098609">
    <property type="term" value="P:cell-cell adhesion"/>
    <property type="evidence" value="ECO:0007669"/>
    <property type="project" value="TreeGrafter"/>
</dbReference>
<dbReference type="PROSITE" id="PS50835">
    <property type="entry name" value="IG_LIKE"/>
    <property type="match status" value="5"/>
</dbReference>
<gene>
    <name evidence="7" type="ORF">B4U79_02325</name>
</gene>
<dbReference type="SMART" id="SM00409">
    <property type="entry name" value="IG"/>
    <property type="match status" value="5"/>
</dbReference>
<dbReference type="AlphaFoldDB" id="A0A443RMH9"/>
<dbReference type="EMBL" id="NCKU01000222">
    <property type="protein sequence ID" value="RWS16485.1"/>
    <property type="molecule type" value="Genomic_DNA"/>
</dbReference>
<accession>A0A443RMH9</accession>
<name>A0A443RMH9_9ACAR</name>
<dbReference type="STRING" id="1965070.A0A443RMH9"/>
<evidence type="ECO:0000256" key="1">
    <source>
        <dbReference type="ARBA" id="ARBA00004479"/>
    </source>
</evidence>
<keyword evidence="3" id="KW-1015">Disulfide bond</keyword>
<dbReference type="InterPro" id="IPR036179">
    <property type="entry name" value="Ig-like_dom_sf"/>
</dbReference>
<dbReference type="GO" id="GO:0005886">
    <property type="term" value="C:plasma membrane"/>
    <property type="evidence" value="ECO:0007669"/>
    <property type="project" value="TreeGrafter"/>
</dbReference>
<dbReference type="InterPro" id="IPR007110">
    <property type="entry name" value="Ig-like_dom"/>
</dbReference>
<comment type="subcellular location">
    <subcellularLocation>
        <location evidence="1">Membrane</location>
        <topology evidence="1">Single-pass type I membrane protein</topology>
    </subcellularLocation>
</comment>
<evidence type="ECO:0000256" key="4">
    <source>
        <dbReference type="ARBA" id="ARBA00023180"/>
    </source>
</evidence>
<feature type="domain" description="Ig-like" evidence="6">
    <location>
        <begin position="403"/>
        <end position="491"/>
    </location>
</feature>
<dbReference type="Pfam" id="PF13927">
    <property type="entry name" value="Ig_3"/>
    <property type="match status" value="2"/>
</dbReference>
<dbReference type="PANTHER" id="PTHR11640:SF31">
    <property type="entry name" value="IRREGULAR CHIASM C-ROUGHEST PROTEIN-RELATED"/>
    <property type="match status" value="1"/>
</dbReference>
<feature type="non-terminal residue" evidence="7">
    <location>
        <position position="1"/>
    </location>
</feature>
<dbReference type="GO" id="GO:0005911">
    <property type="term" value="C:cell-cell junction"/>
    <property type="evidence" value="ECO:0007669"/>
    <property type="project" value="TreeGrafter"/>
</dbReference>
<dbReference type="CDD" id="cd00096">
    <property type="entry name" value="Ig"/>
    <property type="match status" value="1"/>
</dbReference>
<dbReference type="Pfam" id="PF08205">
    <property type="entry name" value="C2-set_2"/>
    <property type="match status" value="1"/>
</dbReference>
<feature type="domain" description="Ig-like" evidence="6">
    <location>
        <begin position="297"/>
        <end position="398"/>
    </location>
</feature>
<evidence type="ECO:0000256" key="3">
    <source>
        <dbReference type="ARBA" id="ARBA00023157"/>
    </source>
</evidence>
<feature type="domain" description="Ig-like" evidence="6">
    <location>
        <begin position="176"/>
        <end position="273"/>
    </location>
</feature>
<dbReference type="InterPro" id="IPR003598">
    <property type="entry name" value="Ig_sub2"/>
</dbReference>
<dbReference type="GO" id="GO:0050839">
    <property type="term" value="F:cell adhesion molecule binding"/>
    <property type="evidence" value="ECO:0007669"/>
    <property type="project" value="TreeGrafter"/>
</dbReference>
<evidence type="ECO:0000259" key="6">
    <source>
        <dbReference type="PROSITE" id="PS50835"/>
    </source>
</evidence>
<dbReference type="InterPro" id="IPR003599">
    <property type="entry name" value="Ig_sub"/>
</dbReference>
<dbReference type="PANTHER" id="PTHR11640">
    <property type="entry name" value="NEPHRIN"/>
    <property type="match status" value="1"/>
</dbReference>
<dbReference type="Proteomes" id="UP000285301">
    <property type="component" value="Unassembled WGS sequence"/>
</dbReference>
<organism evidence="7 8">
    <name type="scientific">Dinothrombium tinctorium</name>
    <dbReference type="NCBI Taxonomy" id="1965070"/>
    <lineage>
        <taxon>Eukaryota</taxon>
        <taxon>Metazoa</taxon>
        <taxon>Ecdysozoa</taxon>
        <taxon>Arthropoda</taxon>
        <taxon>Chelicerata</taxon>
        <taxon>Arachnida</taxon>
        <taxon>Acari</taxon>
        <taxon>Acariformes</taxon>
        <taxon>Trombidiformes</taxon>
        <taxon>Prostigmata</taxon>
        <taxon>Anystina</taxon>
        <taxon>Parasitengona</taxon>
        <taxon>Trombidioidea</taxon>
        <taxon>Trombidiidae</taxon>
        <taxon>Dinothrombium</taxon>
    </lineage>
</organism>
<proteinExistence type="predicted"/>